<evidence type="ECO:0000256" key="1">
    <source>
        <dbReference type="ARBA" id="ARBA00004167"/>
    </source>
</evidence>
<organism evidence="8 9">
    <name type="scientific">Ophiocordyceps unilateralis</name>
    <name type="common">Zombie-ant fungus</name>
    <name type="synonym">Torrubia unilateralis</name>
    <dbReference type="NCBI Taxonomy" id="268505"/>
    <lineage>
        <taxon>Eukaryota</taxon>
        <taxon>Fungi</taxon>
        <taxon>Dikarya</taxon>
        <taxon>Ascomycota</taxon>
        <taxon>Pezizomycotina</taxon>
        <taxon>Sordariomycetes</taxon>
        <taxon>Hypocreomycetidae</taxon>
        <taxon>Hypocreales</taxon>
        <taxon>Ophiocordycipitaceae</taxon>
        <taxon>Ophiocordyceps</taxon>
    </lineage>
</organism>
<keyword evidence="4 7" id="KW-0472">Membrane</keyword>
<dbReference type="EMBL" id="LAZP02000373">
    <property type="protein sequence ID" value="PFH57712.1"/>
    <property type="molecule type" value="Genomic_DNA"/>
</dbReference>
<evidence type="ECO:0000313" key="8">
    <source>
        <dbReference type="EMBL" id="PFH57712.1"/>
    </source>
</evidence>
<dbReference type="OrthoDB" id="4923029at2759"/>
<dbReference type="AlphaFoldDB" id="A0A2A9P9W9"/>
<feature type="transmembrane region" description="Helical" evidence="7">
    <location>
        <begin position="290"/>
        <end position="314"/>
    </location>
</feature>
<keyword evidence="5" id="KW-0175">Coiled coil</keyword>
<dbReference type="STRING" id="268505.A0A2A9P9W9"/>
<dbReference type="PANTHER" id="PTHR15549">
    <property type="entry name" value="PAIRED IMMUNOGLOBULIN-LIKE TYPE 2 RECEPTOR"/>
    <property type="match status" value="1"/>
</dbReference>
<gene>
    <name evidence="8" type="ORF">XA68_14658</name>
</gene>
<dbReference type="Proteomes" id="UP000037136">
    <property type="component" value="Unassembled WGS sequence"/>
</dbReference>
<dbReference type="PANTHER" id="PTHR15549:SF30">
    <property type="entry name" value="MID2 DOMAIN-CONTAINING PROTEIN"/>
    <property type="match status" value="1"/>
</dbReference>
<feature type="compositionally biased region" description="Polar residues" evidence="6">
    <location>
        <begin position="62"/>
        <end position="76"/>
    </location>
</feature>
<keyword evidence="3 7" id="KW-1133">Transmembrane helix</keyword>
<evidence type="ECO:0000256" key="6">
    <source>
        <dbReference type="SAM" id="MobiDB-lite"/>
    </source>
</evidence>
<keyword evidence="2 7" id="KW-0812">Transmembrane</keyword>
<feature type="compositionally biased region" description="Low complexity" evidence="6">
    <location>
        <begin position="77"/>
        <end position="93"/>
    </location>
</feature>
<evidence type="ECO:0008006" key="10">
    <source>
        <dbReference type="Google" id="ProtNLM"/>
    </source>
</evidence>
<feature type="coiled-coil region" evidence="5">
    <location>
        <begin position="410"/>
        <end position="437"/>
    </location>
</feature>
<evidence type="ECO:0000256" key="7">
    <source>
        <dbReference type="SAM" id="Phobius"/>
    </source>
</evidence>
<proteinExistence type="predicted"/>
<evidence type="ECO:0000256" key="3">
    <source>
        <dbReference type="ARBA" id="ARBA00022989"/>
    </source>
</evidence>
<accession>A0A2A9P9W9</accession>
<reference evidence="8 9" key="2">
    <citation type="journal article" date="2017" name="Sci. Rep.">
        <title>Ant-infecting Ophiocordyceps genomes reveal a high diversity of potential behavioral manipulation genes and a possible major role for enterotoxins.</title>
        <authorList>
            <person name="de Bekker C."/>
            <person name="Ohm R.A."/>
            <person name="Evans H.C."/>
            <person name="Brachmann A."/>
            <person name="Hughes D.P."/>
        </authorList>
    </citation>
    <scope>NUCLEOTIDE SEQUENCE [LARGE SCALE GENOMIC DNA]</scope>
    <source>
        <strain evidence="8 9">SC16a</strain>
    </source>
</reference>
<evidence type="ECO:0000313" key="9">
    <source>
        <dbReference type="Proteomes" id="UP000037136"/>
    </source>
</evidence>
<reference evidence="8 9" key="1">
    <citation type="journal article" date="2015" name="BMC Genomics">
        <title>Gene expression during zombie ant biting behavior reflects the complexity underlying fungal parasitic behavioral manipulation.</title>
        <authorList>
            <person name="de Bekker C."/>
            <person name="Ohm R.A."/>
            <person name="Loreto R.G."/>
            <person name="Sebastian A."/>
            <person name="Albert I."/>
            <person name="Merrow M."/>
            <person name="Brachmann A."/>
            <person name="Hughes D.P."/>
        </authorList>
    </citation>
    <scope>NUCLEOTIDE SEQUENCE [LARGE SCALE GENOMIC DNA]</scope>
    <source>
        <strain evidence="8 9">SC16a</strain>
    </source>
</reference>
<keyword evidence="9" id="KW-1185">Reference proteome</keyword>
<feature type="region of interest" description="Disordered" evidence="6">
    <location>
        <begin position="327"/>
        <end position="404"/>
    </location>
</feature>
<feature type="region of interest" description="Disordered" evidence="6">
    <location>
        <begin position="58"/>
        <end position="109"/>
    </location>
</feature>
<comment type="caution">
    <text evidence="8">The sequence shown here is derived from an EMBL/GenBank/DDBJ whole genome shotgun (WGS) entry which is preliminary data.</text>
</comment>
<evidence type="ECO:0000256" key="4">
    <source>
        <dbReference type="ARBA" id="ARBA00023136"/>
    </source>
</evidence>
<comment type="subcellular location">
    <subcellularLocation>
        <location evidence="1">Membrane</location>
        <topology evidence="1">Single-pass membrane protein</topology>
    </subcellularLocation>
</comment>
<evidence type="ECO:0000256" key="2">
    <source>
        <dbReference type="ARBA" id="ARBA00022692"/>
    </source>
</evidence>
<protein>
    <recommendedName>
        <fullName evidence="10">Mid2 domain-containing protein</fullName>
    </recommendedName>
</protein>
<sequence>MQYTHLLPLSPCLPLVSPTRRTATDFVHGSVFVHSRTESPPSNVLYQGGKAPGFRLERMSSTRDQGPSEDPSTTQLPNPTISPPMSTSSSTPSAHFNVSDVSPEERVLLPGNSPQYMAYNYSNEALRPRTISWCFLQDQKTNDYMTLASAEIDPANGQVMTQSTPSLSLLPAGHNIVKLDPTKLNPRLRNGDDDQANLSFLRQPMVMRIHWDEDGRISQSGVFTLALSRDGNITDNVGDWMRNKPGGEAGIDLPAIQEARPSNVDTFPGSQNHTVAQGPSRDTNHLSAGAIAGIIVGTVVALALAALALTCFLLRRRRQEYQKREAACALRKHKPKASMDGKDLGPPTAADSPRSPYAQDVGLGQAAVGAPQGQPDNRGLSPIGSETADHDDDEAQGGAPNNVAHHLVEEGMTEAEIRRLEEEERQLDAEIERAGHR</sequence>
<name>A0A2A9P9W9_OPHUN</name>
<dbReference type="GO" id="GO:0016020">
    <property type="term" value="C:membrane"/>
    <property type="evidence" value="ECO:0007669"/>
    <property type="project" value="UniProtKB-SubCell"/>
</dbReference>
<dbReference type="InterPro" id="IPR051694">
    <property type="entry name" value="Immunoregulatory_rcpt-like"/>
</dbReference>
<evidence type="ECO:0000256" key="5">
    <source>
        <dbReference type="SAM" id="Coils"/>
    </source>
</evidence>
<dbReference type="GO" id="GO:0071944">
    <property type="term" value="C:cell periphery"/>
    <property type="evidence" value="ECO:0007669"/>
    <property type="project" value="UniProtKB-ARBA"/>
</dbReference>